<feature type="disulfide bond" evidence="11">
    <location>
        <begin position="288"/>
        <end position="295"/>
    </location>
</feature>
<dbReference type="OrthoDB" id="2975078at2759"/>
<dbReference type="GO" id="GO:0005576">
    <property type="term" value="C:extracellular region"/>
    <property type="evidence" value="ECO:0007669"/>
    <property type="project" value="UniProtKB-SubCell"/>
</dbReference>
<evidence type="ECO:0000256" key="13">
    <source>
        <dbReference type="SAM" id="MobiDB-lite"/>
    </source>
</evidence>
<feature type="disulfide bond" evidence="11">
    <location>
        <begin position="156"/>
        <end position="231"/>
    </location>
</feature>
<comment type="subcellular location">
    <subcellularLocation>
        <location evidence="1 12">Secreted</location>
    </subcellularLocation>
</comment>
<comment type="catalytic activity">
    <reaction evidence="9 12">
        <text>cutin + H2O = cutin monomers.</text>
        <dbReference type="EC" id="3.1.1.74"/>
    </reaction>
</comment>
<dbReference type="InterPro" id="IPR029058">
    <property type="entry name" value="AB_hydrolase_fold"/>
</dbReference>
<evidence type="ECO:0000256" key="7">
    <source>
        <dbReference type="ARBA" id="ARBA00022801"/>
    </source>
</evidence>
<keyword evidence="6 12" id="KW-0732">Signal</keyword>
<evidence type="ECO:0000256" key="4">
    <source>
        <dbReference type="ARBA" id="ARBA00022487"/>
    </source>
</evidence>
<evidence type="ECO:0000256" key="6">
    <source>
        <dbReference type="ARBA" id="ARBA00022729"/>
    </source>
</evidence>
<accession>A0A3D8RFV8</accession>
<evidence type="ECO:0000256" key="10">
    <source>
        <dbReference type="PIRSR" id="PIRSR611150-1"/>
    </source>
</evidence>
<dbReference type="EMBL" id="PDLM01000007">
    <property type="protein sequence ID" value="RDW72922.1"/>
    <property type="molecule type" value="Genomic_DNA"/>
</dbReference>
<sequence>MKTCPLILLLLASSVLAIPIQNIAPFPGSIASSNSTPGANPDTSNPEITFSNAQTNPDEVVAAIYNETIADISANNTDPDNSTNATTGGVTPAAFGKSSGNGGGPPNSPLNVLLAAVGKFPIVGKELKVVGDVLTGLEAALAKVLNVQTTENEAGCTSLTVIFARGTTEPGNAGLVTGPPFFDALNSMLGAKAVTIQGVDYGASIEGFLEGGDPAGGRLMAQMVQDSLQKCPTSKVVMSGYSQGGQIVHNAANLLPAATMAKVNSVVIFGDPDFGTPVTGAVKQKIICHADDNICQHGDLILLSHLTYGENAQEAATFVAASAGLAIGTPGL</sequence>
<evidence type="ECO:0000256" key="8">
    <source>
        <dbReference type="ARBA" id="ARBA00023157"/>
    </source>
</evidence>
<feature type="chain" id="PRO_5017496481" description="Cutinase" evidence="12">
    <location>
        <begin position="18"/>
        <end position="332"/>
    </location>
</feature>
<dbReference type="Pfam" id="PF01083">
    <property type="entry name" value="Cutinase"/>
    <property type="match status" value="1"/>
</dbReference>
<dbReference type="PRINTS" id="PR00129">
    <property type="entry name" value="CUTINASE"/>
</dbReference>
<comment type="similarity">
    <text evidence="2 12">Belongs to the cutinase family.</text>
</comment>
<dbReference type="EC" id="3.1.1.74" evidence="3 12"/>
<dbReference type="PANTHER" id="PTHR48250:SF1">
    <property type="entry name" value="CUTINASE"/>
    <property type="match status" value="1"/>
</dbReference>
<dbReference type="AlphaFoldDB" id="A0A3D8RFV8"/>
<evidence type="ECO:0000256" key="9">
    <source>
        <dbReference type="ARBA" id="ARBA00034045"/>
    </source>
</evidence>
<dbReference type="GO" id="GO:0016052">
    <property type="term" value="P:carbohydrate catabolic process"/>
    <property type="evidence" value="ECO:0007669"/>
    <property type="project" value="TreeGrafter"/>
</dbReference>
<feature type="compositionally biased region" description="Polar residues" evidence="13">
    <location>
        <begin position="73"/>
        <end position="89"/>
    </location>
</feature>
<organism evidence="14 15">
    <name type="scientific">Coleophoma cylindrospora</name>
    <dbReference type="NCBI Taxonomy" id="1849047"/>
    <lineage>
        <taxon>Eukaryota</taxon>
        <taxon>Fungi</taxon>
        <taxon>Dikarya</taxon>
        <taxon>Ascomycota</taxon>
        <taxon>Pezizomycotina</taxon>
        <taxon>Leotiomycetes</taxon>
        <taxon>Helotiales</taxon>
        <taxon>Dermateaceae</taxon>
        <taxon>Coleophoma</taxon>
    </lineage>
</organism>
<keyword evidence="5 12" id="KW-0964">Secreted</keyword>
<feature type="active site" description="Proton donor/acceptor" evidence="10">
    <location>
        <position position="305"/>
    </location>
</feature>
<proteinExistence type="inferred from homology"/>
<dbReference type="InterPro" id="IPR043580">
    <property type="entry name" value="CUTINASE_1"/>
</dbReference>
<dbReference type="Gene3D" id="3.40.50.1820">
    <property type="entry name" value="alpha/beta hydrolase"/>
    <property type="match status" value="1"/>
</dbReference>
<keyword evidence="8 11" id="KW-1015">Disulfide bond</keyword>
<evidence type="ECO:0000256" key="11">
    <source>
        <dbReference type="PIRSR" id="PIRSR611150-2"/>
    </source>
</evidence>
<evidence type="ECO:0000256" key="5">
    <source>
        <dbReference type="ARBA" id="ARBA00022525"/>
    </source>
</evidence>
<evidence type="ECO:0000256" key="3">
    <source>
        <dbReference type="ARBA" id="ARBA00013095"/>
    </source>
</evidence>
<feature type="active site" description="Nucleophile" evidence="10">
    <location>
        <position position="242"/>
    </location>
</feature>
<keyword evidence="7 12" id="KW-0378">Hydrolase</keyword>
<dbReference type="InterPro" id="IPR000675">
    <property type="entry name" value="Cutinase/axe"/>
</dbReference>
<evidence type="ECO:0000256" key="2">
    <source>
        <dbReference type="ARBA" id="ARBA00007534"/>
    </source>
</evidence>
<comment type="function">
    <text evidence="12">Catalyzes the hydrolysis of complex carboxylic polyesters found in the cell wall of plants. Degrades cutin, a macromolecule that forms the structure of the plant cuticle.</text>
</comment>
<gene>
    <name evidence="14" type="ORF">BP6252_06829</name>
</gene>
<evidence type="ECO:0000313" key="14">
    <source>
        <dbReference type="EMBL" id="RDW72922.1"/>
    </source>
</evidence>
<dbReference type="SMART" id="SM01110">
    <property type="entry name" value="Cutinase"/>
    <property type="match status" value="1"/>
</dbReference>
<protein>
    <recommendedName>
        <fullName evidence="3 12">Cutinase</fullName>
        <ecNumber evidence="3 12">3.1.1.74</ecNumber>
    </recommendedName>
</protein>
<keyword evidence="15" id="KW-1185">Reference proteome</keyword>
<feature type="region of interest" description="Disordered" evidence="13">
    <location>
        <begin position="34"/>
        <end position="53"/>
    </location>
</feature>
<evidence type="ECO:0000256" key="12">
    <source>
        <dbReference type="RuleBase" id="RU361263"/>
    </source>
</evidence>
<dbReference type="InterPro" id="IPR011150">
    <property type="entry name" value="Cutinase_monf"/>
</dbReference>
<keyword evidence="4 12" id="KW-0719">Serine esterase</keyword>
<feature type="region of interest" description="Disordered" evidence="13">
    <location>
        <begin position="73"/>
        <end position="103"/>
    </location>
</feature>
<feature type="signal peptide" evidence="12">
    <location>
        <begin position="1"/>
        <end position="17"/>
    </location>
</feature>
<dbReference type="SUPFAM" id="SSF53474">
    <property type="entry name" value="alpha/beta-Hydrolases"/>
    <property type="match status" value="1"/>
</dbReference>
<dbReference type="PANTHER" id="PTHR48250">
    <property type="entry name" value="CUTINASE 2-RELATED"/>
    <property type="match status" value="1"/>
</dbReference>
<dbReference type="PROSITE" id="PS00155">
    <property type="entry name" value="CUTINASE_1"/>
    <property type="match status" value="1"/>
</dbReference>
<feature type="active site" evidence="10">
    <location>
        <position position="292"/>
    </location>
</feature>
<evidence type="ECO:0000313" key="15">
    <source>
        <dbReference type="Proteomes" id="UP000256645"/>
    </source>
</evidence>
<evidence type="ECO:0000256" key="1">
    <source>
        <dbReference type="ARBA" id="ARBA00004613"/>
    </source>
</evidence>
<comment type="caution">
    <text evidence="14">The sequence shown here is derived from an EMBL/GenBank/DDBJ whole genome shotgun (WGS) entry which is preliminary data.</text>
</comment>
<name>A0A3D8RFV8_9HELO</name>
<dbReference type="GO" id="GO:0050525">
    <property type="term" value="F:cutinase activity"/>
    <property type="evidence" value="ECO:0007669"/>
    <property type="project" value="UniProtKB-UniRule"/>
</dbReference>
<dbReference type="Proteomes" id="UP000256645">
    <property type="component" value="Unassembled WGS sequence"/>
</dbReference>
<reference evidence="14 15" key="1">
    <citation type="journal article" date="2018" name="IMA Fungus">
        <title>IMA Genome-F 9: Draft genome sequence of Annulohypoxylon stygium, Aspergillus mulundensis, Berkeleyomyces basicola (syn. Thielaviopsis basicola), Ceratocystis smalleyi, two Cercospora beticola strains, Coleophoma cylindrospora, Fusarium fracticaudum, Phialophora cf. hyalina, and Morchella septimelata.</title>
        <authorList>
            <person name="Wingfield B.D."/>
            <person name="Bills G.F."/>
            <person name="Dong Y."/>
            <person name="Huang W."/>
            <person name="Nel W.J."/>
            <person name="Swalarsk-Parry B.S."/>
            <person name="Vaghefi N."/>
            <person name="Wilken P.M."/>
            <person name="An Z."/>
            <person name="de Beer Z.W."/>
            <person name="De Vos L."/>
            <person name="Chen L."/>
            <person name="Duong T.A."/>
            <person name="Gao Y."/>
            <person name="Hammerbacher A."/>
            <person name="Kikkert J.R."/>
            <person name="Li Y."/>
            <person name="Li H."/>
            <person name="Li K."/>
            <person name="Li Q."/>
            <person name="Liu X."/>
            <person name="Ma X."/>
            <person name="Naidoo K."/>
            <person name="Pethybridge S.J."/>
            <person name="Sun J."/>
            <person name="Steenkamp E.T."/>
            <person name="van der Nest M.A."/>
            <person name="van Wyk S."/>
            <person name="Wingfield M.J."/>
            <person name="Xiong C."/>
            <person name="Yue Q."/>
            <person name="Zhang X."/>
        </authorList>
    </citation>
    <scope>NUCLEOTIDE SEQUENCE [LARGE SCALE GENOMIC DNA]</scope>
    <source>
        <strain evidence="14 15">BP6252</strain>
    </source>
</reference>